<feature type="compositionally biased region" description="Basic and acidic residues" evidence="1">
    <location>
        <begin position="62"/>
        <end position="74"/>
    </location>
</feature>
<dbReference type="Proteomes" id="UP000265520">
    <property type="component" value="Unassembled WGS sequence"/>
</dbReference>
<feature type="compositionally biased region" description="Low complexity" evidence="1">
    <location>
        <begin position="22"/>
        <end position="32"/>
    </location>
</feature>
<keyword evidence="3" id="KW-1185">Reference proteome</keyword>
<proteinExistence type="predicted"/>
<feature type="region of interest" description="Disordered" evidence="1">
    <location>
        <begin position="1"/>
        <end position="74"/>
    </location>
</feature>
<dbReference type="EMBL" id="LXQA011015494">
    <property type="protein sequence ID" value="MCI81287.1"/>
    <property type="molecule type" value="Genomic_DNA"/>
</dbReference>
<feature type="compositionally biased region" description="Polar residues" evidence="1">
    <location>
        <begin position="33"/>
        <end position="43"/>
    </location>
</feature>
<evidence type="ECO:0000313" key="3">
    <source>
        <dbReference type="Proteomes" id="UP000265520"/>
    </source>
</evidence>
<evidence type="ECO:0000313" key="2">
    <source>
        <dbReference type="EMBL" id="MCI81287.1"/>
    </source>
</evidence>
<dbReference type="AlphaFoldDB" id="A0A392UZJ3"/>
<protein>
    <submittedName>
        <fullName evidence="2">Uncharacterized protein</fullName>
    </submittedName>
</protein>
<comment type="caution">
    <text evidence="2">The sequence shown here is derived from an EMBL/GenBank/DDBJ whole genome shotgun (WGS) entry which is preliminary data.</text>
</comment>
<reference evidence="2 3" key="1">
    <citation type="journal article" date="2018" name="Front. Plant Sci.">
        <title>Red Clover (Trifolium pratense) and Zigzag Clover (T. medium) - A Picture of Genomic Similarities and Differences.</title>
        <authorList>
            <person name="Dluhosova J."/>
            <person name="Istvanek J."/>
            <person name="Nedelnik J."/>
            <person name="Repkova J."/>
        </authorList>
    </citation>
    <scope>NUCLEOTIDE SEQUENCE [LARGE SCALE GENOMIC DNA]</scope>
    <source>
        <strain evidence="3">cv. 10/8</strain>
        <tissue evidence="2">Leaf</tissue>
    </source>
</reference>
<feature type="non-terminal residue" evidence="2">
    <location>
        <position position="74"/>
    </location>
</feature>
<organism evidence="2 3">
    <name type="scientific">Trifolium medium</name>
    <dbReference type="NCBI Taxonomy" id="97028"/>
    <lineage>
        <taxon>Eukaryota</taxon>
        <taxon>Viridiplantae</taxon>
        <taxon>Streptophyta</taxon>
        <taxon>Embryophyta</taxon>
        <taxon>Tracheophyta</taxon>
        <taxon>Spermatophyta</taxon>
        <taxon>Magnoliopsida</taxon>
        <taxon>eudicotyledons</taxon>
        <taxon>Gunneridae</taxon>
        <taxon>Pentapetalae</taxon>
        <taxon>rosids</taxon>
        <taxon>fabids</taxon>
        <taxon>Fabales</taxon>
        <taxon>Fabaceae</taxon>
        <taxon>Papilionoideae</taxon>
        <taxon>50 kb inversion clade</taxon>
        <taxon>NPAAA clade</taxon>
        <taxon>Hologalegina</taxon>
        <taxon>IRL clade</taxon>
        <taxon>Trifolieae</taxon>
        <taxon>Trifolium</taxon>
    </lineage>
</organism>
<evidence type="ECO:0000256" key="1">
    <source>
        <dbReference type="SAM" id="MobiDB-lite"/>
    </source>
</evidence>
<accession>A0A392UZJ3</accession>
<feature type="non-terminal residue" evidence="2">
    <location>
        <position position="1"/>
    </location>
</feature>
<sequence>SDSEDEEDIQTQPDSEDEEDTQTQPEEQVVTENYQVQPEQQAKVSHEWRGGVQEALGLEGSSTDKKEKAKSDSE</sequence>
<feature type="compositionally biased region" description="Acidic residues" evidence="1">
    <location>
        <begin position="1"/>
        <end position="21"/>
    </location>
</feature>
<name>A0A392UZJ3_9FABA</name>